<protein>
    <submittedName>
        <fullName evidence="4">Crotonase</fullName>
    </submittedName>
</protein>
<comment type="similarity">
    <text evidence="1 3">Belongs to the enoyl-CoA hydratase/isomerase family.</text>
</comment>
<dbReference type="InterPro" id="IPR018376">
    <property type="entry name" value="Enoyl-CoA_hyd/isom_CS"/>
</dbReference>
<dbReference type="PANTHER" id="PTHR11941">
    <property type="entry name" value="ENOYL-COA HYDRATASE-RELATED"/>
    <property type="match status" value="1"/>
</dbReference>
<keyword evidence="2" id="KW-0456">Lyase</keyword>
<sequence>MAEAIVEDGIRYERDGAIARVTIDRPQVLNALNRAAHDALGRAWDRIRDDPAVRLAVLTGSGTRAFSAGADMKDASEASGIDYLRQALPLGSGNLSLRRDLLKPVIAAVNGFALGGGFELALACDLIVAADHAEFGFPEPRVGRMAMDGGIGMLARQIPLKLAMGMLLTGRRISAAEGHTAGFVNEVVPGSNLGAAADRWAAQVVACAPLSVEATKQLALAALDLPLWAAARWFPRRVLDALASEDGDEGVRAFREKRAPRWSGR</sequence>
<evidence type="ECO:0000256" key="2">
    <source>
        <dbReference type="ARBA" id="ARBA00023239"/>
    </source>
</evidence>
<dbReference type="GO" id="GO:0016829">
    <property type="term" value="F:lyase activity"/>
    <property type="evidence" value="ECO:0007669"/>
    <property type="project" value="UniProtKB-KW"/>
</dbReference>
<dbReference type="EMBL" id="VBAO01000497">
    <property type="protein sequence ID" value="TMI76792.1"/>
    <property type="molecule type" value="Genomic_DNA"/>
</dbReference>
<dbReference type="InterPro" id="IPR001753">
    <property type="entry name" value="Enoyl-CoA_hydra/iso"/>
</dbReference>
<dbReference type="PANTHER" id="PTHR11941:SF54">
    <property type="entry name" value="ENOYL-COA HYDRATASE, MITOCHONDRIAL"/>
    <property type="match status" value="1"/>
</dbReference>
<accession>A0A537J0F6</accession>
<dbReference type="InterPro" id="IPR014748">
    <property type="entry name" value="Enoyl-CoA_hydra_C"/>
</dbReference>
<dbReference type="InterPro" id="IPR029045">
    <property type="entry name" value="ClpP/crotonase-like_dom_sf"/>
</dbReference>
<dbReference type="SUPFAM" id="SSF52096">
    <property type="entry name" value="ClpP/crotonase"/>
    <property type="match status" value="1"/>
</dbReference>
<name>A0A537J0F6_9BACT</name>
<proteinExistence type="inferred from homology"/>
<dbReference type="Gene3D" id="1.10.12.10">
    <property type="entry name" value="Lyase 2-enoyl-coa Hydratase, Chain A, domain 2"/>
    <property type="match status" value="1"/>
</dbReference>
<organism evidence="4 5">
    <name type="scientific">Candidatus Segetimicrobium genomatis</name>
    <dbReference type="NCBI Taxonomy" id="2569760"/>
    <lineage>
        <taxon>Bacteria</taxon>
        <taxon>Bacillati</taxon>
        <taxon>Candidatus Sysuimicrobiota</taxon>
        <taxon>Candidatus Sysuimicrobiia</taxon>
        <taxon>Candidatus Sysuimicrobiales</taxon>
        <taxon>Candidatus Segetimicrobiaceae</taxon>
        <taxon>Candidatus Segetimicrobium</taxon>
    </lineage>
</organism>
<dbReference type="PROSITE" id="PS00166">
    <property type="entry name" value="ENOYL_COA_HYDRATASE"/>
    <property type="match status" value="1"/>
</dbReference>
<evidence type="ECO:0000256" key="1">
    <source>
        <dbReference type="ARBA" id="ARBA00005254"/>
    </source>
</evidence>
<reference evidence="4 5" key="1">
    <citation type="journal article" date="2019" name="Nat. Microbiol.">
        <title>Mediterranean grassland soil C-N compound turnover is dependent on rainfall and depth, and is mediated by genomically divergent microorganisms.</title>
        <authorList>
            <person name="Diamond S."/>
            <person name="Andeer P.F."/>
            <person name="Li Z."/>
            <person name="Crits-Christoph A."/>
            <person name="Burstein D."/>
            <person name="Anantharaman K."/>
            <person name="Lane K.R."/>
            <person name="Thomas B.C."/>
            <person name="Pan C."/>
            <person name="Northen T.R."/>
            <person name="Banfield J.F."/>
        </authorList>
    </citation>
    <scope>NUCLEOTIDE SEQUENCE [LARGE SCALE GENOMIC DNA]</scope>
    <source>
        <strain evidence="4">NP_7</strain>
    </source>
</reference>
<comment type="caution">
    <text evidence="4">The sequence shown here is derived from an EMBL/GenBank/DDBJ whole genome shotgun (WGS) entry which is preliminary data.</text>
</comment>
<dbReference type="Gene3D" id="3.90.226.10">
    <property type="entry name" value="2-enoyl-CoA Hydratase, Chain A, domain 1"/>
    <property type="match status" value="1"/>
</dbReference>
<dbReference type="Pfam" id="PF00378">
    <property type="entry name" value="ECH_1"/>
    <property type="match status" value="1"/>
</dbReference>
<dbReference type="Proteomes" id="UP000320048">
    <property type="component" value="Unassembled WGS sequence"/>
</dbReference>
<evidence type="ECO:0000256" key="3">
    <source>
        <dbReference type="RuleBase" id="RU003707"/>
    </source>
</evidence>
<dbReference type="FunFam" id="3.90.226.10:FF:000009">
    <property type="entry name" value="Carnitinyl-CoA dehydratase"/>
    <property type="match status" value="1"/>
</dbReference>
<evidence type="ECO:0000313" key="5">
    <source>
        <dbReference type="Proteomes" id="UP000320048"/>
    </source>
</evidence>
<gene>
    <name evidence="4" type="ORF">E6H04_14725</name>
</gene>
<evidence type="ECO:0000313" key="4">
    <source>
        <dbReference type="EMBL" id="TMI76792.1"/>
    </source>
</evidence>
<dbReference type="GO" id="GO:0006635">
    <property type="term" value="P:fatty acid beta-oxidation"/>
    <property type="evidence" value="ECO:0007669"/>
    <property type="project" value="TreeGrafter"/>
</dbReference>
<dbReference type="AlphaFoldDB" id="A0A537J0F6"/>
<dbReference type="CDD" id="cd06558">
    <property type="entry name" value="crotonase-like"/>
    <property type="match status" value="1"/>
</dbReference>